<dbReference type="Proteomes" id="UP000290288">
    <property type="component" value="Unassembled WGS sequence"/>
</dbReference>
<dbReference type="GO" id="GO:0000723">
    <property type="term" value="P:telomere maintenance"/>
    <property type="evidence" value="ECO:0007669"/>
    <property type="project" value="InterPro"/>
</dbReference>
<evidence type="ECO:0000259" key="4">
    <source>
        <dbReference type="Pfam" id="PF05970"/>
    </source>
</evidence>
<evidence type="ECO:0000256" key="2">
    <source>
        <dbReference type="SAM" id="MobiDB-lite"/>
    </source>
</evidence>
<dbReference type="InterPro" id="IPR051055">
    <property type="entry name" value="PIF1_helicase"/>
</dbReference>
<keyword evidence="1" id="KW-0547">Nucleotide-binding</keyword>
<name>A0A4Q2DW05_9AGAR</name>
<gene>
    <name evidence="5" type="ORF">EST38_g2009</name>
</gene>
<dbReference type="OrthoDB" id="432234at2759"/>
<keyword evidence="1" id="KW-0067">ATP-binding</keyword>
<dbReference type="GO" id="GO:0016887">
    <property type="term" value="F:ATP hydrolysis activity"/>
    <property type="evidence" value="ECO:0007669"/>
    <property type="project" value="RHEA"/>
</dbReference>
<dbReference type="Pfam" id="PF05970">
    <property type="entry name" value="PIF1"/>
    <property type="match status" value="1"/>
</dbReference>
<proteinExistence type="inferred from homology"/>
<organism evidence="5 6">
    <name type="scientific">Candolleomyces aberdarensis</name>
    <dbReference type="NCBI Taxonomy" id="2316362"/>
    <lineage>
        <taxon>Eukaryota</taxon>
        <taxon>Fungi</taxon>
        <taxon>Dikarya</taxon>
        <taxon>Basidiomycota</taxon>
        <taxon>Agaricomycotina</taxon>
        <taxon>Agaricomycetes</taxon>
        <taxon>Agaricomycetidae</taxon>
        <taxon>Agaricales</taxon>
        <taxon>Agaricineae</taxon>
        <taxon>Psathyrellaceae</taxon>
        <taxon>Candolleomyces</taxon>
    </lineage>
</organism>
<sequence length="378" mass="41338">MVLKYIQAGKRQVPLFTSDSLHLKANPCQCKDKVSRFPGAVHKSFRSRKEAQDWLACGWIFTATLLDFEFEHGLPHSKASASTSGSGPQTPIVISDDEDGLPKPSRKPTPIIVLDDDDEPPSAAKNSHVAAEPAALDPVPPKPKTAIVLSPEQQTVLNAVRAEKNVFFTGSAGTGKSVLLREIIDHCGGRESETLAITATTGIAAVGAQVMLIKNLVQGQLVNGSIGKVVKFSTLSELAQDDPAMGEEKDGVFRPDSNRSSLPSRAWPVVKFINGVERVITPADFEINNAEGKMEARRVQVPLILAWALSVHKSQGQTLERVKVDLRRTFEKGQAYVAISRATTLEHLQILNFEPTKDDDGFDDEMDCEDAIRYYHDF</sequence>
<dbReference type="InterPro" id="IPR037056">
    <property type="entry name" value="RNase_H1_N_sf"/>
</dbReference>
<keyword evidence="1" id="KW-0234">DNA repair</keyword>
<dbReference type="InterPro" id="IPR010285">
    <property type="entry name" value="DNA_helicase_pif1-like_DEAD"/>
</dbReference>
<evidence type="ECO:0000256" key="1">
    <source>
        <dbReference type="RuleBase" id="RU363044"/>
    </source>
</evidence>
<keyword evidence="6" id="KW-1185">Reference proteome</keyword>
<dbReference type="GO" id="GO:0006310">
    <property type="term" value="P:DNA recombination"/>
    <property type="evidence" value="ECO:0007669"/>
    <property type="project" value="UniProtKB-KW"/>
</dbReference>
<comment type="catalytic activity">
    <reaction evidence="1">
        <text>ATP + H2O = ADP + phosphate + H(+)</text>
        <dbReference type="Rhea" id="RHEA:13065"/>
        <dbReference type="ChEBI" id="CHEBI:15377"/>
        <dbReference type="ChEBI" id="CHEBI:15378"/>
        <dbReference type="ChEBI" id="CHEBI:30616"/>
        <dbReference type="ChEBI" id="CHEBI:43474"/>
        <dbReference type="ChEBI" id="CHEBI:456216"/>
        <dbReference type="EC" id="5.6.2.3"/>
    </reaction>
</comment>
<feature type="domain" description="DNA helicase Pif1-like DEAD-box helicase" evidence="4">
    <location>
        <begin position="149"/>
        <end position="206"/>
    </location>
</feature>
<feature type="region of interest" description="Disordered" evidence="2">
    <location>
        <begin position="76"/>
        <end position="137"/>
    </location>
</feature>
<dbReference type="GO" id="GO:0043139">
    <property type="term" value="F:5'-3' DNA helicase activity"/>
    <property type="evidence" value="ECO:0007669"/>
    <property type="project" value="UniProtKB-EC"/>
</dbReference>
<keyword evidence="1" id="KW-0347">Helicase</keyword>
<dbReference type="GO" id="GO:0005524">
    <property type="term" value="F:ATP binding"/>
    <property type="evidence" value="ECO:0007669"/>
    <property type="project" value="UniProtKB-KW"/>
</dbReference>
<dbReference type="EMBL" id="SDEE01000031">
    <property type="protein sequence ID" value="RXW23836.1"/>
    <property type="molecule type" value="Genomic_DNA"/>
</dbReference>
<protein>
    <recommendedName>
        <fullName evidence="1">ATP-dependent DNA helicase</fullName>
        <ecNumber evidence="1">5.6.2.3</ecNumber>
    </recommendedName>
</protein>
<dbReference type="GO" id="GO:0006281">
    <property type="term" value="P:DNA repair"/>
    <property type="evidence" value="ECO:0007669"/>
    <property type="project" value="UniProtKB-KW"/>
</dbReference>
<evidence type="ECO:0000313" key="6">
    <source>
        <dbReference type="Proteomes" id="UP000290288"/>
    </source>
</evidence>
<dbReference type="Gene3D" id="3.40.50.300">
    <property type="entry name" value="P-loop containing nucleotide triphosphate hydrolases"/>
    <property type="match status" value="2"/>
</dbReference>
<dbReference type="STRING" id="2316362.A0A4Q2DW05"/>
<dbReference type="PANTHER" id="PTHR47642">
    <property type="entry name" value="ATP-DEPENDENT DNA HELICASE"/>
    <property type="match status" value="1"/>
</dbReference>
<reference evidence="5 6" key="1">
    <citation type="submission" date="2019-01" db="EMBL/GenBank/DDBJ databases">
        <title>Draft genome sequence of Psathyrella aberdarensis IHI B618.</title>
        <authorList>
            <person name="Buettner E."/>
            <person name="Kellner H."/>
        </authorList>
    </citation>
    <scope>NUCLEOTIDE SEQUENCE [LARGE SCALE GENOMIC DNA]</scope>
    <source>
        <strain evidence="5 6">IHI B618</strain>
    </source>
</reference>
<keyword evidence="1" id="KW-0233">DNA recombination</keyword>
<dbReference type="InterPro" id="IPR027417">
    <property type="entry name" value="P-loop_NTPase"/>
</dbReference>
<dbReference type="CDD" id="cd18809">
    <property type="entry name" value="SF1_C_RecD"/>
    <property type="match status" value="1"/>
</dbReference>
<comment type="cofactor">
    <cofactor evidence="1">
        <name>Mg(2+)</name>
        <dbReference type="ChEBI" id="CHEBI:18420"/>
    </cofactor>
</comment>
<dbReference type="AlphaFoldDB" id="A0A4Q2DW05"/>
<feature type="domain" description="Ribonuclease H1 N-terminal" evidence="3">
    <location>
        <begin position="29"/>
        <end position="54"/>
    </location>
</feature>
<dbReference type="Pfam" id="PF01693">
    <property type="entry name" value="Cauli_VI"/>
    <property type="match status" value="1"/>
</dbReference>
<dbReference type="InterPro" id="IPR011320">
    <property type="entry name" value="RNase_H1_N"/>
</dbReference>
<dbReference type="Gene3D" id="3.40.970.10">
    <property type="entry name" value="Ribonuclease H1, N-terminal domain"/>
    <property type="match status" value="1"/>
</dbReference>
<feature type="compositionally biased region" description="Polar residues" evidence="2">
    <location>
        <begin position="79"/>
        <end position="89"/>
    </location>
</feature>
<dbReference type="PANTHER" id="PTHR47642:SF5">
    <property type="entry name" value="ATP-DEPENDENT DNA HELICASE"/>
    <property type="match status" value="1"/>
</dbReference>
<keyword evidence="1" id="KW-0227">DNA damage</keyword>
<dbReference type="SUPFAM" id="SSF52540">
    <property type="entry name" value="P-loop containing nucleoside triphosphate hydrolases"/>
    <property type="match status" value="2"/>
</dbReference>
<evidence type="ECO:0000313" key="5">
    <source>
        <dbReference type="EMBL" id="RXW23836.1"/>
    </source>
</evidence>
<accession>A0A4Q2DW05</accession>
<evidence type="ECO:0000259" key="3">
    <source>
        <dbReference type="Pfam" id="PF01693"/>
    </source>
</evidence>
<keyword evidence="1" id="KW-0378">Hydrolase</keyword>
<comment type="similarity">
    <text evidence="1">Belongs to the helicase family.</text>
</comment>
<comment type="caution">
    <text evidence="5">The sequence shown here is derived from an EMBL/GenBank/DDBJ whole genome shotgun (WGS) entry which is preliminary data.</text>
</comment>
<dbReference type="EC" id="5.6.2.3" evidence="1"/>